<dbReference type="EMBL" id="PGVG01000053">
    <property type="protein sequence ID" value="PJG50644.1"/>
    <property type="molecule type" value="Genomic_DNA"/>
</dbReference>
<dbReference type="CDD" id="cd13589">
    <property type="entry name" value="PBP2_polyamine_RpCGA009"/>
    <property type="match status" value="1"/>
</dbReference>
<name>A0A2M8QYK0_9BRAD</name>
<dbReference type="RefSeq" id="WP_100236338.1">
    <property type="nucleotide sequence ID" value="NZ_PGVG01000053.1"/>
</dbReference>
<accession>A0A2M8QYK0</accession>
<evidence type="ECO:0000313" key="6">
    <source>
        <dbReference type="EMBL" id="PJG50644.1"/>
    </source>
</evidence>
<dbReference type="SUPFAM" id="SSF53850">
    <property type="entry name" value="Periplasmic binding protein-like II"/>
    <property type="match status" value="1"/>
</dbReference>
<dbReference type="GO" id="GO:0030976">
    <property type="term" value="F:thiamine pyrophosphate binding"/>
    <property type="evidence" value="ECO:0007669"/>
    <property type="project" value="TreeGrafter"/>
</dbReference>
<keyword evidence="5" id="KW-0574">Periplasm</keyword>
<sequence>MTDQKFNTAAPDGPTRRSLLQSAAAVLTFPMIATSAKSAGQDKLAGSGEVVVFSYGGSYAAAVREHIFDPFTNATGIKVVEVTADVAGPQSKAMFKAGRVDWDLVILYGTEHSELGGDGMLLPIDYTLWDQESLEGVPARARGKDRVVLYRSSIVLTYGERSFPNGGPTSWVDFWDIKKFPGPRGLRQTYTSLYSALLADGVAHADMFPLTDEKVDRAFKKLNELKPHIPKWWSANPDNLLIQGEYAVSSTFDGATIRAIRKGAPLKFVWDVAASNANYNAILKGGPNTLNAQKLIAYQNRAEVTARYTSALGYVGQNRNQLKYLTADAAEMLRGLQSAEAASKVVYVDDDWMNARRPDGKMNSEHIEERWLAWLTQ</sequence>
<comment type="subcellular location">
    <subcellularLocation>
        <location evidence="1">Periplasm</location>
    </subcellularLocation>
</comment>
<dbReference type="PROSITE" id="PS51318">
    <property type="entry name" value="TAT"/>
    <property type="match status" value="1"/>
</dbReference>
<keyword evidence="7" id="KW-1185">Reference proteome</keyword>
<comment type="caution">
    <text evidence="6">The sequence shown here is derived from an EMBL/GenBank/DDBJ whole genome shotgun (WGS) entry which is preliminary data.</text>
</comment>
<dbReference type="Proteomes" id="UP000231194">
    <property type="component" value="Unassembled WGS sequence"/>
</dbReference>
<evidence type="ECO:0008006" key="8">
    <source>
        <dbReference type="Google" id="ProtNLM"/>
    </source>
</evidence>
<proteinExistence type="inferred from homology"/>
<dbReference type="AlphaFoldDB" id="A0A2M8QYK0"/>
<evidence type="ECO:0000256" key="5">
    <source>
        <dbReference type="ARBA" id="ARBA00022764"/>
    </source>
</evidence>
<dbReference type="GO" id="GO:0030288">
    <property type="term" value="C:outer membrane-bounded periplasmic space"/>
    <property type="evidence" value="ECO:0007669"/>
    <property type="project" value="TreeGrafter"/>
</dbReference>
<dbReference type="InterPro" id="IPR006059">
    <property type="entry name" value="SBP"/>
</dbReference>
<evidence type="ECO:0000256" key="1">
    <source>
        <dbReference type="ARBA" id="ARBA00004418"/>
    </source>
</evidence>
<dbReference type="InterPro" id="IPR006311">
    <property type="entry name" value="TAT_signal"/>
</dbReference>
<gene>
    <name evidence="6" type="ORF">CVM73_35220</name>
</gene>
<dbReference type="PANTHER" id="PTHR30006">
    <property type="entry name" value="THIAMINE-BINDING PERIPLASMIC PROTEIN-RELATED"/>
    <property type="match status" value="1"/>
</dbReference>
<organism evidence="6 7">
    <name type="scientific">Bradyrhizobium forestalis</name>
    <dbReference type="NCBI Taxonomy" id="1419263"/>
    <lineage>
        <taxon>Bacteria</taxon>
        <taxon>Pseudomonadati</taxon>
        <taxon>Pseudomonadota</taxon>
        <taxon>Alphaproteobacteria</taxon>
        <taxon>Hyphomicrobiales</taxon>
        <taxon>Nitrobacteraceae</taxon>
        <taxon>Bradyrhizobium</taxon>
    </lineage>
</organism>
<reference evidence="6 7" key="1">
    <citation type="submission" date="2017-11" db="EMBL/GenBank/DDBJ databases">
        <title>Bradyrhizobium forestalis sp. nov., an efficient nitrogen-fixing bacterium isolated from nodules of forest legume species in the Amazon.</title>
        <authorList>
            <person name="Costa E.M."/>
            <person name="Guimaraes A."/>
            <person name="Carvalho T.S."/>
            <person name="Rodrigues T.L."/>
            <person name="Ribeiro P.R.A."/>
            <person name="Lebbe L."/>
            <person name="Willems A."/>
            <person name="Moreira F.M.S."/>
        </authorList>
    </citation>
    <scope>NUCLEOTIDE SEQUENCE [LARGE SCALE GENOMIC DNA]</scope>
    <source>
        <strain evidence="6 7">INPA54B</strain>
    </source>
</reference>
<evidence type="ECO:0000256" key="3">
    <source>
        <dbReference type="ARBA" id="ARBA00022448"/>
    </source>
</evidence>
<evidence type="ECO:0000313" key="7">
    <source>
        <dbReference type="Proteomes" id="UP000231194"/>
    </source>
</evidence>
<evidence type="ECO:0000256" key="2">
    <source>
        <dbReference type="ARBA" id="ARBA00008520"/>
    </source>
</evidence>
<evidence type="ECO:0000256" key="4">
    <source>
        <dbReference type="ARBA" id="ARBA00022729"/>
    </source>
</evidence>
<dbReference type="OrthoDB" id="9815444at2"/>
<dbReference type="GO" id="GO:0030975">
    <property type="term" value="F:thiamine binding"/>
    <property type="evidence" value="ECO:0007669"/>
    <property type="project" value="TreeGrafter"/>
</dbReference>
<dbReference type="PANTHER" id="PTHR30006:SF3">
    <property type="entry name" value="THIAMINE-BINDING PERIPLASMIC PROTEIN"/>
    <property type="match status" value="1"/>
</dbReference>
<dbReference type="GO" id="GO:0015888">
    <property type="term" value="P:thiamine transport"/>
    <property type="evidence" value="ECO:0007669"/>
    <property type="project" value="TreeGrafter"/>
</dbReference>
<dbReference type="Gene3D" id="3.40.190.10">
    <property type="entry name" value="Periplasmic binding protein-like II"/>
    <property type="match status" value="2"/>
</dbReference>
<comment type="similarity">
    <text evidence="2">Belongs to the bacterial solute-binding protein 1 family.</text>
</comment>
<protein>
    <recommendedName>
        <fullName evidence="8">ABC transporter substrate-binding protein</fullName>
    </recommendedName>
</protein>
<dbReference type="Pfam" id="PF13416">
    <property type="entry name" value="SBP_bac_8"/>
    <property type="match status" value="1"/>
</dbReference>
<keyword evidence="3" id="KW-0813">Transport</keyword>
<keyword evidence="4" id="KW-0732">Signal</keyword>